<name>A0ABX3H0Y5_PAEBO</name>
<dbReference type="Proteomes" id="UP000187412">
    <property type="component" value="Unassembled WGS sequence"/>
</dbReference>
<organism evidence="1 2">
    <name type="scientific">Paenibacillus borealis</name>
    <dbReference type="NCBI Taxonomy" id="160799"/>
    <lineage>
        <taxon>Bacteria</taxon>
        <taxon>Bacillati</taxon>
        <taxon>Bacillota</taxon>
        <taxon>Bacilli</taxon>
        <taxon>Bacillales</taxon>
        <taxon>Paenibacillaceae</taxon>
        <taxon>Paenibacillus</taxon>
    </lineage>
</organism>
<dbReference type="Pfam" id="PF14091">
    <property type="entry name" value="DUF4269"/>
    <property type="match status" value="1"/>
</dbReference>
<dbReference type="EMBL" id="MPTB01000052">
    <property type="protein sequence ID" value="OMD40264.1"/>
    <property type="molecule type" value="Genomic_DNA"/>
</dbReference>
<evidence type="ECO:0000313" key="1">
    <source>
        <dbReference type="EMBL" id="OMD40264.1"/>
    </source>
</evidence>
<evidence type="ECO:0008006" key="3">
    <source>
        <dbReference type="Google" id="ProtNLM"/>
    </source>
</evidence>
<dbReference type="RefSeq" id="WP_076113878.1">
    <property type="nucleotide sequence ID" value="NZ_MPTB01000052.1"/>
</dbReference>
<accession>A0ABX3H0Y5</accession>
<comment type="caution">
    <text evidence="1">The sequence shown here is derived from an EMBL/GenBank/DDBJ whole genome shotgun (WGS) entry which is preliminary data.</text>
</comment>
<protein>
    <recommendedName>
        <fullName evidence="3">DUF4269 domain-containing protein</fullName>
    </recommendedName>
</protein>
<proteinExistence type="predicted"/>
<keyword evidence="2" id="KW-1185">Reference proteome</keyword>
<evidence type="ECO:0000313" key="2">
    <source>
        <dbReference type="Proteomes" id="UP000187412"/>
    </source>
</evidence>
<gene>
    <name evidence="1" type="ORF">BSK56_28875</name>
</gene>
<sequence length="195" mass="22055">MADRVNWFNIAYLQQGTVLQREVYNLLQELRIMELLADYDPLLAGTIPLGIQVEGSDLDLICEVHDPVRFTAEVHGYFGQLTGYSAVTRVVGGITRTKINFHAGGWPIELFGQAKPARQQNAWLHMLVEGRILDLLGESFREEILLLKSGGMKTEPAFARLLKLEGDPYEALLDLGGLRQEELEYMCKKAYPYIQ</sequence>
<dbReference type="InterPro" id="IPR025365">
    <property type="entry name" value="DUF4269"/>
</dbReference>
<reference evidence="1 2" key="1">
    <citation type="submission" date="2016-10" db="EMBL/GenBank/DDBJ databases">
        <title>Paenibacillus species isolates.</title>
        <authorList>
            <person name="Beno S.M."/>
        </authorList>
    </citation>
    <scope>NUCLEOTIDE SEQUENCE [LARGE SCALE GENOMIC DNA]</scope>
    <source>
        <strain evidence="1 2">FSL H7-0744</strain>
    </source>
</reference>